<dbReference type="InterPro" id="IPR001279">
    <property type="entry name" value="Metallo-B-lactamas"/>
</dbReference>
<dbReference type="Proteomes" id="UP000638848">
    <property type="component" value="Unassembled WGS sequence"/>
</dbReference>
<dbReference type="PANTHER" id="PTHR42951">
    <property type="entry name" value="METALLO-BETA-LACTAMASE DOMAIN-CONTAINING"/>
    <property type="match status" value="1"/>
</dbReference>
<organism evidence="2 3">
    <name type="scientific">Kocuria dechangensis</name>
    <dbReference type="NCBI Taxonomy" id="1176249"/>
    <lineage>
        <taxon>Bacteria</taxon>
        <taxon>Bacillati</taxon>
        <taxon>Actinomycetota</taxon>
        <taxon>Actinomycetes</taxon>
        <taxon>Micrococcales</taxon>
        <taxon>Micrococcaceae</taxon>
        <taxon>Kocuria</taxon>
    </lineage>
</organism>
<sequence>MTMTRRWTPADNLHDLGSGTTLVTGTGANWAVVRNGDDYTLIDCGYPGDTGMLDASLEAIGVKGLPAAVVITHAHGDHIGNLPRYLAAGVPVHLAAAEIPNITGARREQIGPKQSIPRALRSWRWAKWSIHAIRVGGLKDHTVPAEGLTPFSTDTEVLDVPGALRPVMSTGHTSGHASYLVGDTGVLLSGDAVVTAHMVSPVKDFPQLLADPYHADVRHAHRTAEILLDWDSFDVLAPGHGDPIRVPEGGRLALTPVSC</sequence>
<dbReference type="InterPro" id="IPR050855">
    <property type="entry name" value="NDM-1-like"/>
</dbReference>
<comment type="caution">
    <text evidence="2">The sequence shown here is derived from an EMBL/GenBank/DDBJ whole genome shotgun (WGS) entry which is preliminary data.</text>
</comment>
<accession>A0A917LMN0</accession>
<proteinExistence type="predicted"/>
<reference evidence="2" key="2">
    <citation type="submission" date="2020-09" db="EMBL/GenBank/DDBJ databases">
        <authorList>
            <person name="Sun Q."/>
            <person name="Zhou Y."/>
        </authorList>
    </citation>
    <scope>NUCLEOTIDE SEQUENCE</scope>
    <source>
        <strain evidence="2">CGMCC 1.12187</strain>
    </source>
</reference>
<feature type="domain" description="Metallo-beta-lactamase" evidence="1">
    <location>
        <begin position="27"/>
        <end position="240"/>
    </location>
</feature>
<keyword evidence="3" id="KW-1185">Reference proteome</keyword>
<dbReference type="SUPFAM" id="SSF56281">
    <property type="entry name" value="Metallo-hydrolase/oxidoreductase"/>
    <property type="match status" value="1"/>
</dbReference>
<reference evidence="2" key="1">
    <citation type="journal article" date="2014" name="Int. J. Syst. Evol. Microbiol.">
        <title>Complete genome sequence of Corynebacterium casei LMG S-19264T (=DSM 44701T), isolated from a smear-ripened cheese.</title>
        <authorList>
            <consortium name="US DOE Joint Genome Institute (JGI-PGF)"/>
            <person name="Walter F."/>
            <person name="Albersmeier A."/>
            <person name="Kalinowski J."/>
            <person name="Ruckert C."/>
        </authorList>
    </citation>
    <scope>NUCLEOTIDE SEQUENCE</scope>
    <source>
        <strain evidence="2">CGMCC 1.12187</strain>
    </source>
</reference>
<dbReference type="Pfam" id="PF00753">
    <property type="entry name" value="Lactamase_B"/>
    <property type="match status" value="1"/>
</dbReference>
<evidence type="ECO:0000313" key="2">
    <source>
        <dbReference type="EMBL" id="GGG44114.1"/>
    </source>
</evidence>
<name>A0A917LMN0_9MICC</name>
<dbReference type="SMART" id="SM00849">
    <property type="entry name" value="Lactamase_B"/>
    <property type="match status" value="1"/>
</dbReference>
<evidence type="ECO:0000313" key="3">
    <source>
        <dbReference type="Proteomes" id="UP000638848"/>
    </source>
</evidence>
<protein>
    <submittedName>
        <fullName evidence="2">MBL fold metallo-hydrolase</fullName>
    </submittedName>
</protein>
<dbReference type="InterPro" id="IPR036866">
    <property type="entry name" value="RibonucZ/Hydroxyglut_hydro"/>
</dbReference>
<dbReference type="Gene3D" id="3.60.15.10">
    <property type="entry name" value="Ribonuclease Z/Hydroxyacylglutathione hydrolase-like"/>
    <property type="match status" value="1"/>
</dbReference>
<evidence type="ECO:0000259" key="1">
    <source>
        <dbReference type="SMART" id="SM00849"/>
    </source>
</evidence>
<dbReference type="EMBL" id="BMEQ01000001">
    <property type="protein sequence ID" value="GGG44114.1"/>
    <property type="molecule type" value="Genomic_DNA"/>
</dbReference>
<dbReference type="AlphaFoldDB" id="A0A917LMN0"/>
<dbReference type="PANTHER" id="PTHR42951:SF14">
    <property type="entry name" value="METALLO-BETA-LACTAMASE SUPERFAMILY PROTEIN"/>
    <property type="match status" value="1"/>
</dbReference>
<gene>
    <name evidence="2" type="ORF">GCM10011374_03070</name>
</gene>